<evidence type="ECO:0000313" key="3">
    <source>
        <dbReference type="Proteomes" id="UP000287188"/>
    </source>
</evidence>
<organism evidence="2 3">
    <name type="scientific">Dictyobacter kobayashii</name>
    <dbReference type="NCBI Taxonomy" id="2014872"/>
    <lineage>
        <taxon>Bacteria</taxon>
        <taxon>Bacillati</taxon>
        <taxon>Chloroflexota</taxon>
        <taxon>Ktedonobacteria</taxon>
        <taxon>Ktedonobacterales</taxon>
        <taxon>Dictyobacteraceae</taxon>
        <taxon>Dictyobacter</taxon>
    </lineage>
</organism>
<dbReference type="GO" id="GO:0004853">
    <property type="term" value="F:uroporphyrinogen decarboxylase activity"/>
    <property type="evidence" value="ECO:0007669"/>
    <property type="project" value="InterPro"/>
</dbReference>
<dbReference type="PANTHER" id="PTHR21091">
    <property type="entry name" value="METHYLTETRAHYDROFOLATE:HOMOCYSTEINE METHYLTRANSFERASE RELATED"/>
    <property type="match status" value="1"/>
</dbReference>
<dbReference type="Gene3D" id="3.20.20.210">
    <property type="match status" value="1"/>
</dbReference>
<name>A0A402AUI8_9CHLR</name>
<proteinExistence type="predicted"/>
<dbReference type="GO" id="GO:0006783">
    <property type="term" value="P:heme biosynthetic process"/>
    <property type="evidence" value="ECO:0007669"/>
    <property type="project" value="TreeGrafter"/>
</dbReference>
<comment type="caution">
    <text evidence="2">The sequence shown here is derived from an EMBL/GenBank/DDBJ whole genome shotgun (WGS) entry which is preliminary data.</text>
</comment>
<evidence type="ECO:0000313" key="2">
    <source>
        <dbReference type="EMBL" id="GCE22781.1"/>
    </source>
</evidence>
<dbReference type="InterPro" id="IPR038071">
    <property type="entry name" value="UROD/MetE-like_sf"/>
</dbReference>
<dbReference type="GO" id="GO:0005829">
    <property type="term" value="C:cytosol"/>
    <property type="evidence" value="ECO:0007669"/>
    <property type="project" value="TreeGrafter"/>
</dbReference>
<evidence type="ECO:0000259" key="1">
    <source>
        <dbReference type="PROSITE" id="PS00906"/>
    </source>
</evidence>
<keyword evidence="3" id="KW-1185">Reference proteome</keyword>
<sequence>MNVTPSTAPTSPTTTIQSRFLRACHRLPVDATPVWLMRQAGRYMEEYRALRAQHPILEIIKQPELAAEVTMQPIRAFNLDAAIIFADILPPTRRHGT</sequence>
<dbReference type="EMBL" id="BIFS01000002">
    <property type="protein sequence ID" value="GCE22781.1"/>
    <property type="molecule type" value="Genomic_DNA"/>
</dbReference>
<dbReference type="PANTHER" id="PTHR21091:SF169">
    <property type="entry name" value="UROPORPHYRINOGEN DECARBOXYLASE"/>
    <property type="match status" value="1"/>
</dbReference>
<dbReference type="InterPro" id="IPR000257">
    <property type="entry name" value="Uroporphyrinogen_deCOase"/>
</dbReference>
<dbReference type="Proteomes" id="UP000287188">
    <property type="component" value="Unassembled WGS sequence"/>
</dbReference>
<dbReference type="AlphaFoldDB" id="A0A402AUI8"/>
<reference evidence="3" key="1">
    <citation type="submission" date="2018-12" db="EMBL/GenBank/DDBJ databases">
        <title>Tengunoibacter tsumagoiensis gen. nov., sp. nov., Dictyobacter kobayashii sp. nov., D. alpinus sp. nov., and D. joshuensis sp. nov. and description of Dictyobacteraceae fam. nov. within the order Ktedonobacterales isolated from Tengu-no-mugimeshi.</title>
        <authorList>
            <person name="Wang C.M."/>
            <person name="Zheng Y."/>
            <person name="Sakai Y."/>
            <person name="Toyoda A."/>
            <person name="Minakuchi Y."/>
            <person name="Abe K."/>
            <person name="Yokota A."/>
            <person name="Yabe S."/>
        </authorList>
    </citation>
    <scope>NUCLEOTIDE SEQUENCE [LARGE SCALE GENOMIC DNA]</scope>
    <source>
        <strain evidence="3">Uno11</strain>
    </source>
</reference>
<gene>
    <name evidence="2" type="ORF">KDK_65810</name>
</gene>
<dbReference type="Pfam" id="PF01208">
    <property type="entry name" value="URO-D"/>
    <property type="match status" value="1"/>
</dbReference>
<accession>A0A402AUI8</accession>
<dbReference type="SUPFAM" id="SSF51726">
    <property type="entry name" value="UROD/MetE-like"/>
    <property type="match status" value="1"/>
</dbReference>
<dbReference type="PROSITE" id="PS00906">
    <property type="entry name" value="UROD_1"/>
    <property type="match status" value="1"/>
</dbReference>
<protein>
    <recommendedName>
        <fullName evidence="1">Uroporphyrinogen decarboxylase (URO-D) domain-containing protein</fullName>
    </recommendedName>
</protein>
<feature type="domain" description="Uroporphyrinogen decarboxylase (URO-D)" evidence="1">
    <location>
        <begin position="33"/>
        <end position="42"/>
    </location>
</feature>